<name>A0A9D4TCR9_RHISA</name>
<dbReference type="VEuPathDB" id="VectorBase:RSAN_031743"/>
<feature type="domain" description="DUF7041" evidence="1">
    <location>
        <begin position="23"/>
        <end position="105"/>
    </location>
</feature>
<protein>
    <recommendedName>
        <fullName evidence="1">DUF7041 domain-containing protein</fullName>
    </recommendedName>
</protein>
<comment type="caution">
    <text evidence="2">The sequence shown here is derived from an EMBL/GenBank/DDBJ whole genome shotgun (WGS) entry which is preliminary data.</text>
</comment>
<keyword evidence="3" id="KW-1185">Reference proteome</keyword>
<evidence type="ECO:0000313" key="2">
    <source>
        <dbReference type="EMBL" id="KAH7985353.1"/>
    </source>
</evidence>
<dbReference type="PANTHER" id="PTHR33327">
    <property type="entry name" value="ENDONUCLEASE"/>
    <property type="match status" value="1"/>
</dbReference>
<evidence type="ECO:0000313" key="3">
    <source>
        <dbReference type="Proteomes" id="UP000821837"/>
    </source>
</evidence>
<dbReference type="Proteomes" id="UP000821837">
    <property type="component" value="Unassembled WGS sequence"/>
</dbReference>
<reference evidence="2" key="2">
    <citation type="submission" date="2021-09" db="EMBL/GenBank/DDBJ databases">
        <authorList>
            <person name="Jia N."/>
            <person name="Wang J."/>
            <person name="Shi W."/>
            <person name="Du L."/>
            <person name="Sun Y."/>
            <person name="Zhan W."/>
            <person name="Jiang J."/>
            <person name="Wang Q."/>
            <person name="Zhang B."/>
            <person name="Ji P."/>
            <person name="Sakyi L.B."/>
            <person name="Cui X."/>
            <person name="Yuan T."/>
            <person name="Jiang B."/>
            <person name="Yang W."/>
            <person name="Lam T.T.-Y."/>
            <person name="Chang Q."/>
            <person name="Ding S."/>
            <person name="Wang X."/>
            <person name="Zhu J."/>
            <person name="Ruan X."/>
            <person name="Zhao L."/>
            <person name="Wei J."/>
            <person name="Que T."/>
            <person name="Du C."/>
            <person name="Cheng J."/>
            <person name="Dai P."/>
            <person name="Han X."/>
            <person name="Huang E."/>
            <person name="Gao Y."/>
            <person name="Liu J."/>
            <person name="Shao H."/>
            <person name="Ye R."/>
            <person name="Li L."/>
            <person name="Wei W."/>
            <person name="Wang X."/>
            <person name="Wang C."/>
            <person name="Huo Q."/>
            <person name="Li W."/>
            <person name="Guo W."/>
            <person name="Chen H."/>
            <person name="Chen S."/>
            <person name="Zhou L."/>
            <person name="Zhou L."/>
            <person name="Ni X."/>
            <person name="Tian J."/>
            <person name="Zhou Y."/>
            <person name="Sheng Y."/>
            <person name="Liu T."/>
            <person name="Pan Y."/>
            <person name="Xia L."/>
            <person name="Li J."/>
            <person name="Zhao F."/>
            <person name="Cao W."/>
        </authorList>
    </citation>
    <scope>NUCLEOTIDE SEQUENCE</scope>
    <source>
        <strain evidence="2">Rsan-2018</strain>
        <tissue evidence="2">Larvae</tissue>
    </source>
</reference>
<sequence length="150" mass="16949">MTCQRVRLSSPQLRDPEVFALKLPEFLSSDSKVWFITVESLFRRHRLTSQLTMSDHVVGALPPHPGAVVRDALLAPPADHPYDHPADTLIRSTTDSEQHRLQQLITLEENGDCKPTDLLRRVQPQRPISLHLDHHPSRKFSAALSNTVPT</sequence>
<dbReference type="EMBL" id="JABSTV010000978">
    <property type="protein sequence ID" value="KAH7985353.1"/>
    <property type="molecule type" value="Genomic_DNA"/>
</dbReference>
<dbReference type="Pfam" id="PF23055">
    <property type="entry name" value="DUF7041"/>
    <property type="match status" value="1"/>
</dbReference>
<reference evidence="2" key="1">
    <citation type="journal article" date="2020" name="Cell">
        <title>Large-Scale Comparative Analyses of Tick Genomes Elucidate Their Genetic Diversity and Vector Capacities.</title>
        <authorList>
            <consortium name="Tick Genome and Microbiome Consortium (TIGMIC)"/>
            <person name="Jia N."/>
            <person name="Wang J."/>
            <person name="Shi W."/>
            <person name="Du L."/>
            <person name="Sun Y."/>
            <person name="Zhan W."/>
            <person name="Jiang J.F."/>
            <person name="Wang Q."/>
            <person name="Zhang B."/>
            <person name="Ji P."/>
            <person name="Bell-Sakyi L."/>
            <person name="Cui X.M."/>
            <person name="Yuan T.T."/>
            <person name="Jiang B.G."/>
            <person name="Yang W.F."/>
            <person name="Lam T.T."/>
            <person name="Chang Q.C."/>
            <person name="Ding S.J."/>
            <person name="Wang X.J."/>
            <person name="Zhu J.G."/>
            <person name="Ruan X.D."/>
            <person name="Zhao L."/>
            <person name="Wei J.T."/>
            <person name="Ye R.Z."/>
            <person name="Que T.C."/>
            <person name="Du C.H."/>
            <person name="Zhou Y.H."/>
            <person name="Cheng J.X."/>
            <person name="Dai P.F."/>
            <person name="Guo W.B."/>
            <person name="Han X.H."/>
            <person name="Huang E.J."/>
            <person name="Li L.F."/>
            <person name="Wei W."/>
            <person name="Gao Y.C."/>
            <person name="Liu J.Z."/>
            <person name="Shao H.Z."/>
            <person name="Wang X."/>
            <person name="Wang C.C."/>
            <person name="Yang T.C."/>
            <person name="Huo Q.B."/>
            <person name="Li W."/>
            <person name="Chen H.Y."/>
            <person name="Chen S.E."/>
            <person name="Zhou L.G."/>
            <person name="Ni X.B."/>
            <person name="Tian J.H."/>
            <person name="Sheng Y."/>
            <person name="Liu T."/>
            <person name="Pan Y.S."/>
            <person name="Xia L.Y."/>
            <person name="Li J."/>
            <person name="Zhao F."/>
            <person name="Cao W.C."/>
        </authorList>
    </citation>
    <scope>NUCLEOTIDE SEQUENCE</scope>
    <source>
        <strain evidence="2">Rsan-2018</strain>
    </source>
</reference>
<evidence type="ECO:0000259" key="1">
    <source>
        <dbReference type="Pfam" id="PF23055"/>
    </source>
</evidence>
<dbReference type="AlphaFoldDB" id="A0A9D4TCR9"/>
<dbReference type="PANTHER" id="PTHR33327:SF3">
    <property type="entry name" value="RNA-DIRECTED DNA POLYMERASE"/>
    <property type="match status" value="1"/>
</dbReference>
<organism evidence="2 3">
    <name type="scientific">Rhipicephalus sanguineus</name>
    <name type="common">Brown dog tick</name>
    <name type="synonym">Ixodes sanguineus</name>
    <dbReference type="NCBI Taxonomy" id="34632"/>
    <lineage>
        <taxon>Eukaryota</taxon>
        <taxon>Metazoa</taxon>
        <taxon>Ecdysozoa</taxon>
        <taxon>Arthropoda</taxon>
        <taxon>Chelicerata</taxon>
        <taxon>Arachnida</taxon>
        <taxon>Acari</taxon>
        <taxon>Parasitiformes</taxon>
        <taxon>Ixodida</taxon>
        <taxon>Ixodoidea</taxon>
        <taxon>Ixodidae</taxon>
        <taxon>Rhipicephalinae</taxon>
        <taxon>Rhipicephalus</taxon>
        <taxon>Rhipicephalus</taxon>
    </lineage>
</organism>
<accession>A0A9D4TCR9</accession>
<proteinExistence type="predicted"/>
<gene>
    <name evidence="2" type="ORF">HPB52_025698</name>
</gene>
<dbReference type="InterPro" id="IPR055469">
    <property type="entry name" value="DUF7041"/>
</dbReference>